<name>X1UQ04_9ZZZZ</name>
<feature type="non-terminal residue" evidence="1">
    <location>
        <position position="1"/>
    </location>
</feature>
<proteinExistence type="predicted"/>
<evidence type="ECO:0000313" key="1">
    <source>
        <dbReference type="EMBL" id="GAJ05697.1"/>
    </source>
</evidence>
<comment type="caution">
    <text evidence="1">The sequence shown here is derived from an EMBL/GenBank/DDBJ whole genome shotgun (WGS) entry which is preliminary data.</text>
</comment>
<gene>
    <name evidence="1" type="ORF">S12H4_52163</name>
</gene>
<sequence>RPPGTLSMPICVPDLIKQGTHPCTPVSDSTLFGLKGIV</sequence>
<dbReference type="AlphaFoldDB" id="X1UQ04"/>
<organism evidence="1">
    <name type="scientific">marine sediment metagenome</name>
    <dbReference type="NCBI Taxonomy" id="412755"/>
    <lineage>
        <taxon>unclassified sequences</taxon>
        <taxon>metagenomes</taxon>
        <taxon>ecological metagenomes</taxon>
    </lineage>
</organism>
<accession>X1UQ04</accession>
<dbReference type="EMBL" id="BARW01033057">
    <property type="protein sequence ID" value="GAJ05697.1"/>
    <property type="molecule type" value="Genomic_DNA"/>
</dbReference>
<reference evidence="1" key="1">
    <citation type="journal article" date="2014" name="Front. Microbiol.">
        <title>High frequency of phylogenetically diverse reductive dehalogenase-homologous genes in deep subseafloor sedimentary metagenomes.</title>
        <authorList>
            <person name="Kawai M."/>
            <person name="Futagami T."/>
            <person name="Toyoda A."/>
            <person name="Takaki Y."/>
            <person name="Nishi S."/>
            <person name="Hori S."/>
            <person name="Arai W."/>
            <person name="Tsubouchi T."/>
            <person name="Morono Y."/>
            <person name="Uchiyama I."/>
            <person name="Ito T."/>
            <person name="Fujiyama A."/>
            <person name="Inagaki F."/>
            <person name="Takami H."/>
        </authorList>
    </citation>
    <scope>NUCLEOTIDE SEQUENCE</scope>
    <source>
        <strain evidence="1">Expedition CK06-06</strain>
    </source>
</reference>
<protein>
    <submittedName>
        <fullName evidence="1">Uncharacterized protein</fullName>
    </submittedName>
</protein>